<name>A0A8S4SRM6_9NEOP</name>
<dbReference type="AlphaFoldDB" id="A0A8S4SRM6"/>
<reference evidence="1" key="1">
    <citation type="submission" date="2022-03" db="EMBL/GenBank/DDBJ databases">
        <authorList>
            <person name="Lindestad O."/>
        </authorList>
    </citation>
    <scope>NUCLEOTIDE SEQUENCE</scope>
</reference>
<accession>A0A8S4SRM6</accession>
<dbReference type="Proteomes" id="UP000838756">
    <property type="component" value="Unassembled WGS sequence"/>
</dbReference>
<dbReference type="EMBL" id="CAKXAJ010026512">
    <property type="protein sequence ID" value="CAH2269380.1"/>
    <property type="molecule type" value="Genomic_DNA"/>
</dbReference>
<proteinExistence type="predicted"/>
<protein>
    <submittedName>
        <fullName evidence="1">Jg23285 protein</fullName>
    </submittedName>
</protein>
<organism evidence="1 2">
    <name type="scientific">Pararge aegeria aegeria</name>
    <dbReference type="NCBI Taxonomy" id="348720"/>
    <lineage>
        <taxon>Eukaryota</taxon>
        <taxon>Metazoa</taxon>
        <taxon>Ecdysozoa</taxon>
        <taxon>Arthropoda</taxon>
        <taxon>Hexapoda</taxon>
        <taxon>Insecta</taxon>
        <taxon>Pterygota</taxon>
        <taxon>Neoptera</taxon>
        <taxon>Endopterygota</taxon>
        <taxon>Lepidoptera</taxon>
        <taxon>Glossata</taxon>
        <taxon>Ditrysia</taxon>
        <taxon>Papilionoidea</taxon>
        <taxon>Nymphalidae</taxon>
        <taxon>Satyrinae</taxon>
        <taxon>Satyrini</taxon>
        <taxon>Parargina</taxon>
        <taxon>Pararge</taxon>
    </lineage>
</organism>
<gene>
    <name evidence="1" type="primary">jg23285</name>
    <name evidence="1" type="ORF">PAEG_LOCUS27599</name>
</gene>
<evidence type="ECO:0000313" key="2">
    <source>
        <dbReference type="Proteomes" id="UP000838756"/>
    </source>
</evidence>
<comment type="caution">
    <text evidence="1">The sequence shown here is derived from an EMBL/GenBank/DDBJ whole genome shotgun (WGS) entry which is preliminary data.</text>
</comment>
<keyword evidence="2" id="KW-1185">Reference proteome</keyword>
<sequence>MLCSSLKVVVAGAGGDFTPTPQETLQFRSNTIYYVYQPVRPGIKNKCNMQQIILAVTGQADVKRQGIL</sequence>
<evidence type="ECO:0000313" key="1">
    <source>
        <dbReference type="EMBL" id="CAH2269380.1"/>
    </source>
</evidence>